<dbReference type="GO" id="GO:0009408">
    <property type="term" value="P:response to heat"/>
    <property type="evidence" value="ECO:0007669"/>
    <property type="project" value="TreeGrafter"/>
</dbReference>
<sequence>MEGSIQVSGSYELCCQYLHSCFSGNGATDKRKLVEILTTRKLQELRLIRQTYNALYNQDVLEILSNAQRKNPFARVVYLWMNEPKARDAEIVRAVLFGGNVDMNTLIEMVCSRPSLELQSVKQAYLSQYNSDIEQDVSLKSKGSFKEILLAILKSSCYYGGIVAMSMAMCDAKTLYEAMESGKSLDQKTMISILSQRSTGQLKAILVSYKQLYGHEFSKSLKRNKCGQFGKDLSVVIKCIQYPEKYFVKQLRRALQNGDCREVLIRIVITRSGIDIEEINNAFAAKTGWSIESLIRNMCNNSTDKATGYIAEFLVGLLKHH</sequence>
<evidence type="ECO:0000313" key="3">
    <source>
        <dbReference type="EMBL" id="KAJ4951017.1"/>
    </source>
</evidence>
<dbReference type="Proteomes" id="UP001141806">
    <property type="component" value="Unassembled WGS sequence"/>
</dbReference>
<dbReference type="GO" id="GO:0009414">
    <property type="term" value="P:response to water deprivation"/>
    <property type="evidence" value="ECO:0007669"/>
    <property type="project" value="TreeGrafter"/>
</dbReference>
<evidence type="ECO:0008006" key="5">
    <source>
        <dbReference type="Google" id="ProtNLM"/>
    </source>
</evidence>
<keyword evidence="2" id="KW-0041">Annexin</keyword>
<dbReference type="SMART" id="SM00335">
    <property type="entry name" value="ANX"/>
    <property type="match status" value="4"/>
</dbReference>
<protein>
    <recommendedName>
        <fullName evidence="5">Annexin</fullName>
    </recommendedName>
</protein>
<dbReference type="InterPro" id="IPR018502">
    <property type="entry name" value="Annexin_repeat"/>
</dbReference>
<gene>
    <name evidence="3" type="ORF">NE237_027849</name>
</gene>
<dbReference type="PROSITE" id="PS51897">
    <property type="entry name" value="ANNEXIN_2"/>
    <property type="match status" value="2"/>
</dbReference>
<dbReference type="GO" id="GO:0009409">
    <property type="term" value="P:response to cold"/>
    <property type="evidence" value="ECO:0007669"/>
    <property type="project" value="TreeGrafter"/>
</dbReference>
<keyword evidence="1" id="KW-0677">Repeat</keyword>
<proteinExistence type="predicted"/>
<evidence type="ECO:0000256" key="2">
    <source>
        <dbReference type="ARBA" id="ARBA00023216"/>
    </source>
</evidence>
<dbReference type="SUPFAM" id="SSF47874">
    <property type="entry name" value="Annexin"/>
    <property type="match status" value="1"/>
</dbReference>
<dbReference type="OrthoDB" id="37886at2759"/>
<dbReference type="AlphaFoldDB" id="A0A9Q0JTK2"/>
<dbReference type="GO" id="GO:0001786">
    <property type="term" value="F:phosphatidylserine binding"/>
    <property type="evidence" value="ECO:0007669"/>
    <property type="project" value="TreeGrafter"/>
</dbReference>
<reference evidence="3" key="1">
    <citation type="journal article" date="2023" name="Plant J.">
        <title>The genome of the king protea, Protea cynaroides.</title>
        <authorList>
            <person name="Chang J."/>
            <person name="Duong T.A."/>
            <person name="Schoeman C."/>
            <person name="Ma X."/>
            <person name="Roodt D."/>
            <person name="Barker N."/>
            <person name="Li Z."/>
            <person name="Van de Peer Y."/>
            <person name="Mizrachi E."/>
        </authorList>
    </citation>
    <scope>NUCLEOTIDE SEQUENCE</scope>
    <source>
        <tissue evidence="3">Young leaves</tissue>
    </source>
</reference>
<accession>A0A9Q0JTK2</accession>
<dbReference type="PANTHER" id="PTHR10502:SF207">
    <property type="entry name" value="OS09G0368850 PROTEIN"/>
    <property type="match status" value="1"/>
</dbReference>
<organism evidence="3 4">
    <name type="scientific">Protea cynaroides</name>
    <dbReference type="NCBI Taxonomy" id="273540"/>
    <lineage>
        <taxon>Eukaryota</taxon>
        <taxon>Viridiplantae</taxon>
        <taxon>Streptophyta</taxon>
        <taxon>Embryophyta</taxon>
        <taxon>Tracheophyta</taxon>
        <taxon>Spermatophyta</taxon>
        <taxon>Magnoliopsida</taxon>
        <taxon>Proteales</taxon>
        <taxon>Proteaceae</taxon>
        <taxon>Protea</taxon>
    </lineage>
</organism>
<evidence type="ECO:0000313" key="4">
    <source>
        <dbReference type="Proteomes" id="UP001141806"/>
    </source>
</evidence>
<dbReference type="InterPro" id="IPR037104">
    <property type="entry name" value="Annexin_sf"/>
</dbReference>
<dbReference type="Gene3D" id="1.10.220.10">
    <property type="entry name" value="Annexin"/>
    <property type="match status" value="4"/>
</dbReference>
<dbReference type="GO" id="GO:0005886">
    <property type="term" value="C:plasma membrane"/>
    <property type="evidence" value="ECO:0007669"/>
    <property type="project" value="TreeGrafter"/>
</dbReference>
<name>A0A9Q0JTK2_9MAGN</name>
<dbReference type="GO" id="GO:0009651">
    <property type="term" value="P:response to salt stress"/>
    <property type="evidence" value="ECO:0007669"/>
    <property type="project" value="TreeGrafter"/>
</dbReference>
<dbReference type="GO" id="GO:0005544">
    <property type="term" value="F:calcium-dependent phospholipid binding"/>
    <property type="evidence" value="ECO:0007669"/>
    <property type="project" value="InterPro"/>
</dbReference>
<dbReference type="GO" id="GO:0005737">
    <property type="term" value="C:cytoplasm"/>
    <property type="evidence" value="ECO:0007669"/>
    <property type="project" value="TreeGrafter"/>
</dbReference>
<dbReference type="PRINTS" id="PR00196">
    <property type="entry name" value="ANNEXIN"/>
</dbReference>
<dbReference type="InterPro" id="IPR001464">
    <property type="entry name" value="Annexin"/>
</dbReference>
<evidence type="ECO:0000256" key="1">
    <source>
        <dbReference type="ARBA" id="ARBA00022737"/>
    </source>
</evidence>
<dbReference type="GO" id="GO:0005509">
    <property type="term" value="F:calcium ion binding"/>
    <property type="evidence" value="ECO:0007669"/>
    <property type="project" value="InterPro"/>
</dbReference>
<dbReference type="Pfam" id="PF00191">
    <property type="entry name" value="Annexin"/>
    <property type="match status" value="4"/>
</dbReference>
<keyword evidence="4" id="KW-1185">Reference proteome</keyword>
<dbReference type="PANTHER" id="PTHR10502">
    <property type="entry name" value="ANNEXIN"/>
    <property type="match status" value="1"/>
</dbReference>
<dbReference type="EMBL" id="JAMYWD010000012">
    <property type="protein sequence ID" value="KAJ4951017.1"/>
    <property type="molecule type" value="Genomic_DNA"/>
</dbReference>
<comment type="caution">
    <text evidence="3">The sequence shown here is derived from an EMBL/GenBank/DDBJ whole genome shotgun (WGS) entry which is preliminary data.</text>
</comment>